<dbReference type="PANTHER" id="PTHR15680">
    <property type="entry name" value="RIBOSOMAL PROTEIN L19"/>
    <property type="match status" value="1"/>
</dbReference>
<dbReference type="InterPro" id="IPR008991">
    <property type="entry name" value="Translation_prot_SH3-like_sf"/>
</dbReference>
<proteinExistence type="inferred from homology"/>
<dbReference type="Gene3D" id="2.30.30.790">
    <property type="match status" value="1"/>
</dbReference>
<dbReference type="GO" id="GO:0006412">
    <property type="term" value="P:translation"/>
    <property type="evidence" value="ECO:0007669"/>
    <property type="project" value="UniProtKB-UniRule"/>
</dbReference>
<dbReference type="PIRSF" id="PIRSF002191">
    <property type="entry name" value="Ribosomal_L19"/>
    <property type="match status" value="1"/>
</dbReference>
<evidence type="ECO:0000256" key="1">
    <source>
        <dbReference type="ARBA" id="ARBA00002349"/>
    </source>
</evidence>
<dbReference type="RefSeq" id="WP_249315973.1">
    <property type="nucleotide sequence ID" value="NZ_JACRSR010000001.1"/>
</dbReference>
<dbReference type="Proteomes" id="UP000623172">
    <property type="component" value="Unassembled WGS sequence"/>
</dbReference>
<gene>
    <name evidence="6 8" type="primary">rplS</name>
    <name evidence="8" type="ORF">H8696_03890</name>
</gene>
<comment type="function">
    <text evidence="1 6 7">This protein is located at the 30S-50S ribosomal subunit interface and may play a role in the structure and function of the aminoacyl-tRNA binding site.</text>
</comment>
<comment type="caution">
    <text evidence="8">The sequence shown here is derived from an EMBL/GenBank/DDBJ whole genome shotgun (WGS) entry which is preliminary data.</text>
</comment>
<dbReference type="HAMAP" id="MF_00402">
    <property type="entry name" value="Ribosomal_bL19"/>
    <property type="match status" value="1"/>
</dbReference>
<evidence type="ECO:0000256" key="5">
    <source>
        <dbReference type="ARBA" id="ARBA00035171"/>
    </source>
</evidence>
<evidence type="ECO:0000313" key="9">
    <source>
        <dbReference type="Proteomes" id="UP000623172"/>
    </source>
</evidence>
<keyword evidence="4 6" id="KW-0687">Ribonucleoprotein</keyword>
<comment type="similarity">
    <text evidence="2 6 7">Belongs to the bacterial ribosomal protein bL19 family.</text>
</comment>
<dbReference type="GO" id="GO:0003735">
    <property type="term" value="F:structural constituent of ribosome"/>
    <property type="evidence" value="ECO:0007669"/>
    <property type="project" value="InterPro"/>
</dbReference>
<dbReference type="NCBIfam" id="TIGR01024">
    <property type="entry name" value="rplS_bact"/>
    <property type="match status" value="1"/>
</dbReference>
<dbReference type="Pfam" id="PF01245">
    <property type="entry name" value="Ribosomal_L19"/>
    <property type="match status" value="1"/>
</dbReference>
<accession>A0A926D4Z1</accession>
<dbReference type="AlphaFoldDB" id="A0A926D4Z1"/>
<dbReference type="InterPro" id="IPR018257">
    <property type="entry name" value="Ribosomal_bL19_CS"/>
</dbReference>
<dbReference type="FunFam" id="2.30.30.790:FF:000001">
    <property type="entry name" value="50S ribosomal protein L19"/>
    <property type="match status" value="1"/>
</dbReference>
<dbReference type="PROSITE" id="PS01015">
    <property type="entry name" value="RIBOSOMAL_L19"/>
    <property type="match status" value="1"/>
</dbReference>
<evidence type="ECO:0000256" key="7">
    <source>
        <dbReference type="RuleBase" id="RU000559"/>
    </source>
</evidence>
<dbReference type="InterPro" id="IPR038657">
    <property type="entry name" value="Ribosomal_bL19_sf"/>
</dbReference>
<evidence type="ECO:0000256" key="3">
    <source>
        <dbReference type="ARBA" id="ARBA00022980"/>
    </source>
</evidence>
<sequence length="115" mass="13325">MSEIIRSIEKEQLRTDLPELRIGDTVKVFVKVVEGSRERLQAFEGTIIAKQNGGLRETFTVRRISYGIGVERIFPVHSPKIDHIDVIRHGKARRAKLYYLRNRVGKAARLRTIER</sequence>
<keyword evidence="9" id="KW-1185">Reference proteome</keyword>
<dbReference type="EMBL" id="JACRSR010000001">
    <property type="protein sequence ID" value="MBC8530984.1"/>
    <property type="molecule type" value="Genomic_DNA"/>
</dbReference>
<name>A0A926D4Z1_9FIRM</name>
<dbReference type="PRINTS" id="PR00061">
    <property type="entry name" value="RIBOSOMALL19"/>
</dbReference>
<keyword evidence="3 6" id="KW-0689">Ribosomal protein</keyword>
<protein>
    <recommendedName>
        <fullName evidence="5 6">Large ribosomal subunit protein bL19</fullName>
    </recommendedName>
</protein>
<evidence type="ECO:0000313" key="8">
    <source>
        <dbReference type="EMBL" id="MBC8530984.1"/>
    </source>
</evidence>
<evidence type="ECO:0000256" key="4">
    <source>
        <dbReference type="ARBA" id="ARBA00023274"/>
    </source>
</evidence>
<dbReference type="InterPro" id="IPR001857">
    <property type="entry name" value="Ribosomal_bL19"/>
</dbReference>
<evidence type="ECO:0000256" key="2">
    <source>
        <dbReference type="ARBA" id="ARBA00005781"/>
    </source>
</evidence>
<reference evidence="8" key="1">
    <citation type="submission" date="2020-08" db="EMBL/GenBank/DDBJ databases">
        <title>Genome public.</title>
        <authorList>
            <person name="Liu C."/>
            <person name="Sun Q."/>
        </authorList>
    </citation>
    <scope>NUCLEOTIDE SEQUENCE</scope>
    <source>
        <strain evidence="8">NSJ-53</strain>
    </source>
</reference>
<dbReference type="GO" id="GO:0022625">
    <property type="term" value="C:cytosolic large ribosomal subunit"/>
    <property type="evidence" value="ECO:0007669"/>
    <property type="project" value="TreeGrafter"/>
</dbReference>
<evidence type="ECO:0000256" key="6">
    <source>
        <dbReference type="HAMAP-Rule" id="MF_00402"/>
    </source>
</evidence>
<dbReference type="SUPFAM" id="SSF50104">
    <property type="entry name" value="Translation proteins SH3-like domain"/>
    <property type="match status" value="1"/>
</dbReference>
<dbReference type="PANTHER" id="PTHR15680:SF9">
    <property type="entry name" value="LARGE RIBOSOMAL SUBUNIT PROTEIN BL19M"/>
    <property type="match status" value="1"/>
</dbReference>
<organism evidence="8 9">
    <name type="scientific">Gehongia tenuis</name>
    <dbReference type="NCBI Taxonomy" id="2763655"/>
    <lineage>
        <taxon>Bacteria</taxon>
        <taxon>Bacillati</taxon>
        <taxon>Bacillota</taxon>
        <taxon>Clostridia</taxon>
        <taxon>Christensenellales</taxon>
        <taxon>Christensenellaceae</taxon>
        <taxon>Gehongia</taxon>
    </lineage>
</organism>